<dbReference type="InterPro" id="IPR045813">
    <property type="entry name" value="CRIM1_C"/>
</dbReference>
<protein>
    <recommendedName>
        <fullName evidence="2">Cysteine-rich motor neuron 1 protein C-terminal domain-containing protein</fullName>
    </recommendedName>
</protein>
<accession>A0A060WBX2</accession>
<feature type="domain" description="Cysteine-rich motor neuron 1 protein C-terminal" evidence="2">
    <location>
        <begin position="14"/>
        <end position="79"/>
    </location>
</feature>
<reference evidence="3" key="1">
    <citation type="journal article" date="2014" name="Nat. Commun.">
        <title>The rainbow trout genome provides novel insights into evolution after whole-genome duplication in vertebrates.</title>
        <authorList>
            <person name="Berthelot C."/>
            <person name="Brunet F."/>
            <person name="Chalopin D."/>
            <person name="Juanchich A."/>
            <person name="Bernard M."/>
            <person name="Noel B."/>
            <person name="Bento P."/>
            <person name="Da Silva C."/>
            <person name="Labadie K."/>
            <person name="Alberti A."/>
            <person name="Aury J.M."/>
            <person name="Louis A."/>
            <person name="Dehais P."/>
            <person name="Bardou P."/>
            <person name="Montfort J."/>
            <person name="Klopp C."/>
            <person name="Cabau C."/>
            <person name="Gaspin C."/>
            <person name="Thorgaard G.H."/>
            <person name="Boussaha M."/>
            <person name="Quillet E."/>
            <person name="Guyomard R."/>
            <person name="Galiana D."/>
            <person name="Bobe J."/>
            <person name="Volff J.N."/>
            <person name="Genet C."/>
            <person name="Wincker P."/>
            <person name="Jaillon O."/>
            <person name="Roest Crollius H."/>
            <person name="Guiguen Y."/>
        </authorList>
    </citation>
    <scope>NUCLEOTIDE SEQUENCE [LARGE SCALE GENOMIC DNA]</scope>
</reference>
<name>A0A060WBX2_ONCMY</name>
<keyword evidence="1" id="KW-0472">Membrane</keyword>
<evidence type="ECO:0000313" key="4">
    <source>
        <dbReference type="Proteomes" id="UP000193380"/>
    </source>
</evidence>
<dbReference type="Proteomes" id="UP000193380">
    <property type="component" value="Unassembled WGS sequence"/>
</dbReference>
<keyword evidence="1" id="KW-1133">Transmembrane helix</keyword>
<dbReference type="PaxDb" id="8022-A0A060WBX2"/>
<evidence type="ECO:0000313" key="3">
    <source>
        <dbReference type="EMBL" id="CDQ64511.1"/>
    </source>
</evidence>
<sequence>MPQFRGQSSNQTLPGDFGSLQMPYLDGKTPVPSEDTKLHSVAWVALPIVMMLFTITALLYVNQKKQWIPVLCYRTPTKVRGDITHIYNYFTDPEITIQKCIFDNGKTFIDDHV</sequence>
<gene>
    <name evidence="3" type="ORF">GSONMT00071357001</name>
</gene>
<evidence type="ECO:0000256" key="1">
    <source>
        <dbReference type="SAM" id="Phobius"/>
    </source>
</evidence>
<keyword evidence="1" id="KW-0812">Transmembrane</keyword>
<proteinExistence type="predicted"/>
<dbReference type="AlphaFoldDB" id="A0A060WBX2"/>
<evidence type="ECO:0000259" key="2">
    <source>
        <dbReference type="Pfam" id="PF19442"/>
    </source>
</evidence>
<reference evidence="3" key="2">
    <citation type="submission" date="2014-03" db="EMBL/GenBank/DDBJ databases">
        <authorList>
            <person name="Genoscope - CEA"/>
        </authorList>
    </citation>
    <scope>NUCLEOTIDE SEQUENCE</scope>
</reference>
<dbReference type="EMBL" id="FR904474">
    <property type="protein sequence ID" value="CDQ64511.1"/>
    <property type="molecule type" value="Genomic_DNA"/>
</dbReference>
<dbReference type="STRING" id="8022.A0A060WBX2"/>
<feature type="transmembrane region" description="Helical" evidence="1">
    <location>
        <begin position="41"/>
        <end position="61"/>
    </location>
</feature>
<organism evidence="3 4">
    <name type="scientific">Oncorhynchus mykiss</name>
    <name type="common">Rainbow trout</name>
    <name type="synonym">Salmo gairdneri</name>
    <dbReference type="NCBI Taxonomy" id="8022"/>
    <lineage>
        <taxon>Eukaryota</taxon>
        <taxon>Metazoa</taxon>
        <taxon>Chordata</taxon>
        <taxon>Craniata</taxon>
        <taxon>Vertebrata</taxon>
        <taxon>Euteleostomi</taxon>
        <taxon>Actinopterygii</taxon>
        <taxon>Neopterygii</taxon>
        <taxon>Teleostei</taxon>
        <taxon>Protacanthopterygii</taxon>
        <taxon>Salmoniformes</taxon>
        <taxon>Salmonidae</taxon>
        <taxon>Salmoninae</taxon>
        <taxon>Oncorhynchus</taxon>
    </lineage>
</organism>
<dbReference type="Pfam" id="PF19442">
    <property type="entry name" value="CRIM1_C"/>
    <property type="match status" value="1"/>
</dbReference>